<dbReference type="InterPro" id="IPR020843">
    <property type="entry name" value="ER"/>
</dbReference>
<accession>A0A7S1YEG0</accession>
<reference evidence="2" key="1">
    <citation type="submission" date="2021-01" db="EMBL/GenBank/DDBJ databases">
        <authorList>
            <person name="Corre E."/>
            <person name="Pelletier E."/>
            <person name="Niang G."/>
            <person name="Scheremetjew M."/>
            <person name="Finn R."/>
            <person name="Kale V."/>
            <person name="Holt S."/>
            <person name="Cochrane G."/>
            <person name="Meng A."/>
            <person name="Brown T."/>
            <person name="Cohen L."/>
        </authorList>
    </citation>
    <scope>NUCLEOTIDE SEQUENCE</scope>
    <source>
        <strain evidence="2">ATCC 50979</strain>
    </source>
</reference>
<gene>
    <name evidence="2" type="ORF">SSP0437_LOCUS5156</name>
</gene>
<dbReference type="Gene3D" id="3.40.50.720">
    <property type="entry name" value="NAD(P)-binding Rossmann-like Domain"/>
    <property type="match status" value="1"/>
</dbReference>
<dbReference type="GO" id="GO:0016491">
    <property type="term" value="F:oxidoreductase activity"/>
    <property type="evidence" value="ECO:0007669"/>
    <property type="project" value="InterPro"/>
</dbReference>
<evidence type="ECO:0000313" key="2">
    <source>
        <dbReference type="EMBL" id="CAD9294982.1"/>
    </source>
</evidence>
<dbReference type="SMART" id="SM00829">
    <property type="entry name" value="PKS_ER"/>
    <property type="match status" value="1"/>
</dbReference>
<dbReference type="Pfam" id="PF00107">
    <property type="entry name" value="ADH_zinc_N"/>
    <property type="match status" value="1"/>
</dbReference>
<dbReference type="PANTHER" id="PTHR43482">
    <property type="entry name" value="PROTEIN AST1-RELATED"/>
    <property type="match status" value="1"/>
</dbReference>
<dbReference type="SUPFAM" id="SSF51735">
    <property type="entry name" value="NAD(P)-binding Rossmann-fold domains"/>
    <property type="match status" value="1"/>
</dbReference>
<dbReference type="PANTHER" id="PTHR43482:SF1">
    <property type="entry name" value="PROTEIN AST1-RELATED"/>
    <property type="match status" value="1"/>
</dbReference>
<dbReference type="InterPro" id="IPR036291">
    <property type="entry name" value="NAD(P)-bd_dom_sf"/>
</dbReference>
<name>A0A7S1YEG0_9EUKA</name>
<dbReference type="InterPro" id="IPR013149">
    <property type="entry name" value="ADH-like_C"/>
</dbReference>
<proteinExistence type="predicted"/>
<dbReference type="AlphaFoldDB" id="A0A7S1YEG0"/>
<dbReference type="EMBL" id="HBGL01006714">
    <property type="protein sequence ID" value="CAD9294982.1"/>
    <property type="molecule type" value="Transcribed_RNA"/>
</dbReference>
<protein>
    <recommendedName>
        <fullName evidence="1">Enoyl reductase (ER) domain-containing protein</fullName>
    </recommendedName>
</protein>
<dbReference type="SUPFAM" id="SSF50129">
    <property type="entry name" value="GroES-like"/>
    <property type="match status" value="1"/>
</dbReference>
<dbReference type="Pfam" id="PF08240">
    <property type="entry name" value="ADH_N"/>
    <property type="match status" value="1"/>
</dbReference>
<evidence type="ECO:0000259" key="1">
    <source>
        <dbReference type="SMART" id="SM00829"/>
    </source>
</evidence>
<sequence length="338" mass="35739">MPLTIFSNDISTEKQSLSLTETDMPTCGDDDLVVKVHAIGLNPVDYKAARGGLLGTSGISFGWDCSGTVTQAGSNVKDFSVGDAVLFSGDVKRGGCAAEYVAVDARLVAKKPTELSFTEAASFPLVSVTAYEAIAEQMAVTEKSAPSSTLLVINGGGGVGSAAVQLAKHHFGIGTVIATAGRAVTKEWCQRNGADHVLDHHQPLGPQLEALKVQPNLVLCTVDLDGYYDQIVEFISPSGKIVSITLGDSSKIDVGKLFFPKRLTLAIELMFTKPYFGENIASQGEMLRTIASLFATKKLQSIVTVTKSGLTVDNLNEGLDALQAGKMHGKFVVNVIEE</sequence>
<feature type="domain" description="Enoyl reductase (ER)" evidence="1">
    <location>
        <begin position="14"/>
        <end position="333"/>
    </location>
</feature>
<dbReference type="Gene3D" id="3.90.180.10">
    <property type="entry name" value="Medium-chain alcohol dehydrogenases, catalytic domain"/>
    <property type="match status" value="1"/>
</dbReference>
<dbReference type="InterPro" id="IPR052585">
    <property type="entry name" value="Lipid_raft_assoc_Zn_ADH"/>
</dbReference>
<organism evidence="2">
    <name type="scientific">Sexangularia sp. CB-2014</name>
    <dbReference type="NCBI Taxonomy" id="1486929"/>
    <lineage>
        <taxon>Eukaryota</taxon>
        <taxon>Amoebozoa</taxon>
        <taxon>Tubulinea</taxon>
        <taxon>Elardia</taxon>
        <taxon>Arcellinida</taxon>
        <taxon>Arcellinida incertae sedis</taxon>
        <taxon>Sexangularia</taxon>
    </lineage>
</organism>
<dbReference type="InterPro" id="IPR011032">
    <property type="entry name" value="GroES-like_sf"/>
</dbReference>
<dbReference type="InterPro" id="IPR013154">
    <property type="entry name" value="ADH-like_N"/>
</dbReference>